<proteinExistence type="predicted"/>
<dbReference type="AlphaFoldDB" id="A0AAI8KBA5"/>
<evidence type="ECO:0000313" key="2">
    <source>
        <dbReference type="Proteomes" id="UP000258127"/>
    </source>
</evidence>
<reference evidence="1 2" key="1">
    <citation type="submission" date="2018-08" db="EMBL/GenBank/DDBJ databases">
        <authorList>
            <person name="Lee Y."/>
            <person name="Kakembo D."/>
        </authorList>
    </citation>
    <scope>NUCLEOTIDE SEQUENCE [LARGE SCALE GENOMIC DNA]</scope>
    <source>
        <strain evidence="1 2">JBCS1880</strain>
    </source>
</reference>
<dbReference type="EMBL" id="CP031641">
    <property type="protein sequence ID" value="AXO88416.1"/>
    <property type="molecule type" value="Genomic_DNA"/>
</dbReference>
<evidence type="ECO:0000313" key="1">
    <source>
        <dbReference type="EMBL" id="AXO88416.1"/>
    </source>
</evidence>
<organism evidence="1 2">
    <name type="scientific">Pseudomonas parafulva</name>
    <dbReference type="NCBI Taxonomy" id="157782"/>
    <lineage>
        <taxon>Bacteria</taxon>
        <taxon>Pseudomonadati</taxon>
        <taxon>Pseudomonadota</taxon>
        <taxon>Gammaproteobacteria</taxon>
        <taxon>Pseudomonadales</taxon>
        <taxon>Pseudomonadaceae</taxon>
        <taxon>Pseudomonas</taxon>
    </lineage>
</organism>
<protein>
    <submittedName>
        <fullName evidence="1">Uncharacterized protein</fullName>
    </submittedName>
</protein>
<dbReference type="RefSeq" id="WP_116888231.1">
    <property type="nucleotide sequence ID" value="NZ_CP031641.1"/>
</dbReference>
<gene>
    <name evidence="1" type="ORF">DZC75_10555</name>
</gene>
<accession>A0AAI8KBA5</accession>
<name>A0AAI8KBA5_9PSED</name>
<dbReference type="Proteomes" id="UP000258127">
    <property type="component" value="Chromosome"/>
</dbReference>
<sequence>MSEFKKGQAVIFTNPRGAECPGKYVGTTNLGQGKGGGEYLVVEVGGVEKKARARKVRAA</sequence>
<keyword evidence="2" id="KW-1185">Reference proteome</keyword>